<feature type="repeat" description="TPR" evidence="1">
    <location>
        <begin position="846"/>
        <end position="879"/>
    </location>
</feature>
<dbReference type="InParanoid" id="A0A540VG94"/>
<dbReference type="Gene3D" id="3.40.50.300">
    <property type="entry name" value="P-loop containing nucleotide triphosphate hydrolases"/>
    <property type="match status" value="1"/>
</dbReference>
<keyword evidence="5" id="KW-1185">Reference proteome</keyword>
<name>A0A540VG94_9CHLR</name>
<feature type="repeat" description="TPR" evidence="1">
    <location>
        <begin position="886"/>
        <end position="919"/>
    </location>
</feature>
<dbReference type="Gene3D" id="1.25.40.10">
    <property type="entry name" value="Tetratricopeptide repeat domain"/>
    <property type="match status" value="3"/>
</dbReference>
<dbReference type="InterPro" id="IPR011990">
    <property type="entry name" value="TPR-like_helical_dom_sf"/>
</dbReference>
<sequence length="1250" mass="137311">MSRFHISLLGPLGLRLDDSTEIHLTAPQSQALLAYLAAPDGRAGYGREQLAELFWPEQPARTGRQNLRQALARLQRALKWPPAPKGDLPPLLQVSRQHIRLHPELAIQTDLEIFLAAVATAQEHDHPEIASCPDCVRRLSHGVNLVQGEFLAGLPSISPPFDAWVMTWRERLNQHLAWALGCLTRHALERGNYDAASLYARRHLALVPLDEEACRRAMIALARLGRPQEAAVCYQALAQALQEAVQAPPSQETTALYRQICGQATGATDSRPPPTVTGLPVQHTPFVGRRQELAALDAWRDRGRPGLLTLYGPGGMGKTRLAVEWAGRAAARFADGVCFISLATVDTPDRVLSAIAAGLGLAFQLAGNEPEGHLRQVLATLRERELLLVLDNFEHLLPARDLLARLLAGTEGVWLLVTSRTTLELAGEEKLEIRGLHRPPPPPHRLHQPPVNPDAYDALQLFGRCARRIQPAFHWHAQTLAAASQICQLVGGLPLAIELAAATVRERDVTALAAELSHNLDILATDMPDVPPRHRSLRAIFASSWAILSHGERRAFTRLAIFPGIIDREAAQAVAGVDEAMLERLAAHSFLRRTRPGRYEIHAILRQYGLEQQTTRPVLRRRTAERFCRYFAERLATHTPDLFSSRIRQARDAVQADLANLRQAWQLCLAHGWPAFLGRYIPGLSRFYTIAGLSHEGEQLFQQAIQQLQTEPARGGHPGLLGQLLTAQAGCALNLGAFDRCIAQAQAAYDLWLAGHRWPGGAAEALLYWGRALWRLGQPAEARQRLEEGLTLAQEHGQRQQEAEIWLALGDIPLLRGEETGAHSAHACFSQALALFQETGDWYGASSALNSLGFRAAVQGDYETAGHYFERALELYRQIDNRLGQSTVLNNLGNLYALRGDYDRANACLQEVVATARSTGNPIGEVNALVNLGTNALDQEDDQRAANLFCQALEIAQQIGYRRGLGAIYNNLSAIALRRGALATARHYAELSLAEAQATDDRYFEWQRLNVLGNLARLQRQWAAAEAYLQAAQTITQALPAAAAQATLSLSWGLLAESRGDLERARTALRAALTQGQDNQEVAVQALLGLSRLALGRGKARIAIQLAQQALEMARTLADGQQVAACLTHLGRAYEAGEEGPAAQAAFEEALSLRRTLQQPHLALEPLAGIARHHLHMGETTAALTCAEEIWAQLQVLPPECTWDPDAIYVTCIQAFRAHEDPRAAYVQDAWKQWRAERAAGKISAARSRG</sequence>
<dbReference type="Gene3D" id="1.10.10.10">
    <property type="entry name" value="Winged helix-like DNA-binding domain superfamily/Winged helix DNA-binding domain"/>
    <property type="match status" value="1"/>
</dbReference>
<evidence type="ECO:0000313" key="5">
    <source>
        <dbReference type="Proteomes" id="UP000317371"/>
    </source>
</evidence>
<proteinExistence type="predicted"/>
<dbReference type="Pfam" id="PF03704">
    <property type="entry name" value="BTAD"/>
    <property type="match status" value="1"/>
</dbReference>
<dbReference type="PANTHER" id="PTHR47691:SF3">
    <property type="entry name" value="HTH-TYPE TRANSCRIPTIONAL REGULATOR RV0890C-RELATED"/>
    <property type="match status" value="1"/>
</dbReference>
<dbReference type="InterPro" id="IPR036388">
    <property type="entry name" value="WH-like_DNA-bd_sf"/>
</dbReference>
<dbReference type="SUPFAM" id="SSF46894">
    <property type="entry name" value="C-terminal effector domain of the bipartite response regulators"/>
    <property type="match status" value="1"/>
</dbReference>
<dbReference type="Proteomes" id="UP000317371">
    <property type="component" value="Unassembled WGS sequence"/>
</dbReference>
<dbReference type="PROSITE" id="PS50005">
    <property type="entry name" value="TPR"/>
    <property type="match status" value="2"/>
</dbReference>
<dbReference type="SUPFAM" id="SSF52540">
    <property type="entry name" value="P-loop containing nucleoside triphosphate hydrolases"/>
    <property type="match status" value="1"/>
</dbReference>
<dbReference type="AlphaFoldDB" id="A0A540VG94"/>
<dbReference type="InterPro" id="IPR003593">
    <property type="entry name" value="AAA+_ATPase"/>
</dbReference>
<dbReference type="RefSeq" id="WP_141610011.1">
    <property type="nucleotide sequence ID" value="NZ_VIGC02000011.1"/>
</dbReference>
<dbReference type="InterPro" id="IPR016032">
    <property type="entry name" value="Sig_transdc_resp-reg_C-effctor"/>
</dbReference>
<dbReference type="InterPro" id="IPR019734">
    <property type="entry name" value="TPR_rpt"/>
</dbReference>
<dbReference type="PANTHER" id="PTHR47691">
    <property type="entry name" value="REGULATOR-RELATED"/>
    <property type="match status" value="1"/>
</dbReference>
<gene>
    <name evidence="4" type="ORF">FKZ61_10120</name>
</gene>
<dbReference type="Pfam" id="PF13374">
    <property type="entry name" value="TPR_10"/>
    <property type="match status" value="1"/>
</dbReference>
<keyword evidence="1" id="KW-0802">TPR repeat</keyword>
<dbReference type="GO" id="GO:0006355">
    <property type="term" value="P:regulation of DNA-templated transcription"/>
    <property type="evidence" value="ECO:0007669"/>
    <property type="project" value="InterPro"/>
</dbReference>
<dbReference type="SUPFAM" id="SSF48452">
    <property type="entry name" value="TPR-like"/>
    <property type="match status" value="4"/>
</dbReference>
<reference evidence="4 5" key="1">
    <citation type="submission" date="2019-06" db="EMBL/GenBank/DDBJ databases">
        <title>Genome sequence of Litorilinea aerophila BAA-2444.</title>
        <authorList>
            <person name="Maclea K.S."/>
            <person name="Maurais E.G."/>
            <person name="Iannazzi L.C."/>
        </authorList>
    </citation>
    <scope>NUCLEOTIDE SEQUENCE [LARGE SCALE GENOMIC DNA]</scope>
    <source>
        <strain evidence="4 5">ATCC BAA-2444</strain>
    </source>
</reference>
<evidence type="ECO:0000256" key="1">
    <source>
        <dbReference type="PROSITE-ProRule" id="PRU00339"/>
    </source>
</evidence>
<dbReference type="Pfam" id="PF13424">
    <property type="entry name" value="TPR_12"/>
    <property type="match status" value="1"/>
</dbReference>
<protein>
    <submittedName>
        <fullName evidence="4">Tetratricopeptide repeat protein</fullName>
    </submittedName>
</protein>
<feature type="domain" description="AAA+ ATPase" evidence="2">
    <location>
        <begin position="304"/>
        <end position="567"/>
    </location>
</feature>
<dbReference type="EMBL" id="VIGC01000011">
    <property type="protein sequence ID" value="TQE95788.1"/>
    <property type="molecule type" value="Genomic_DNA"/>
</dbReference>
<organism evidence="4 5">
    <name type="scientific">Litorilinea aerophila</name>
    <dbReference type="NCBI Taxonomy" id="1204385"/>
    <lineage>
        <taxon>Bacteria</taxon>
        <taxon>Bacillati</taxon>
        <taxon>Chloroflexota</taxon>
        <taxon>Caldilineae</taxon>
        <taxon>Caldilineales</taxon>
        <taxon>Caldilineaceae</taxon>
        <taxon>Litorilinea</taxon>
    </lineage>
</organism>
<dbReference type="PRINTS" id="PR00364">
    <property type="entry name" value="DISEASERSIST"/>
</dbReference>
<dbReference type="Pfam" id="PF13191">
    <property type="entry name" value="AAA_16"/>
    <property type="match status" value="1"/>
</dbReference>
<dbReference type="SMART" id="SM01043">
    <property type="entry name" value="BTAD"/>
    <property type="match status" value="1"/>
</dbReference>
<dbReference type="InterPro" id="IPR041664">
    <property type="entry name" value="AAA_16"/>
</dbReference>
<dbReference type="GO" id="GO:0003677">
    <property type="term" value="F:DNA binding"/>
    <property type="evidence" value="ECO:0007669"/>
    <property type="project" value="InterPro"/>
</dbReference>
<evidence type="ECO:0000259" key="3">
    <source>
        <dbReference type="SMART" id="SM01043"/>
    </source>
</evidence>
<dbReference type="InterPro" id="IPR005158">
    <property type="entry name" value="BTAD"/>
</dbReference>
<dbReference type="SMART" id="SM00028">
    <property type="entry name" value="TPR"/>
    <property type="match status" value="9"/>
</dbReference>
<comment type="caution">
    <text evidence="4">The sequence shown here is derived from an EMBL/GenBank/DDBJ whole genome shotgun (WGS) entry which is preliminary data.</text>
</comment>
<accession>A0A540VG94</accession>
<evidence type="ECO:0000259" key="2">
    <source>
        <dbReference type="SMART" id="SM00382"/>
    </source>
</evidence>
<dbReference type="SMART" id="SM00382">
    <property type="entry name" value="AAA"/>
    <property type="match status" value="1"/>
</dbReference>
<dbReference type="OrthoDB" id="9812579at2"/>
<feature type="domain" description="Bacterial transcriptional activator" evidence="3">
    <location>
        <begin position="109"/>
        <end position="261"/>
    </location>
</feature>
<dbReference type="InterPro" id="IPR027417">
    <property type="entry name" value="P-loop_NTPase"/>
</dbReference>
<evidence type="ECO:0000313" key="4">
    <source>
        <dbReference type="EMBL" id="TQE95788.1"/>
    </source>
</evidence>